<accession>A0A417YGZ7</accession>
<evidence type="ECO:0000259" key="3">
    <source>
        <dbReference type="Pfam" id="PF00534"/>
    </source>
</evidence>
<keyword evidence="2 4" id="KW-0808">Transferase</keyword>
<keyword evidence="5" id="KW-1185">Reference proteome</keyword>
<protein>
    <submittedName>
        <fullName evidence="4">Glycosyltransferase</fullName>
    </submittedName>
</protein>
<dbReference type="InterPro" id="IPR001296">
    <property type="entry name" value="Glyco_trans_1"/>
</dbReference>
<sequence length="432" mass="50340">MKRCLVVLTCWYPYTQYGEQFFNSEIKYLSRNFDRVILIPCFRTANTPDVREIPFKNVEVKRLERKSKVMEILKTGHKLMTNKAFWTELKYLYTNKILNKKTVEILFIYTINQEVIKRKVKEELKGIDFTEWGEIILYSYWFSSLAGAVSNLKNEIIKANPKIKLKAISRAHGTSDVYGGDRLNFYLPYREEYYKSLDLIFSVSENGKKFLSEKIKDSSKLRTSRLGTKDYCLNNEIVFNIKEKETFTIVSCSNIVNVKRVHLIIEALAYISKYNIKWVHFGEGVLKEEVKGLAKKLPMNIKVELKGAISNEVIMNYYSKKTPHLFINVSESEGMPVSIIEAMSFGIPIIATNVGGTSEAVIDNKCGYLIEKDFKVIQLSKLIVKFIEMDNGTYQKIRQNCRNHWEHLFDENNNYNEFCTEIKSFEKGEEKL</sequence>
<proteinExistence type="predicted"/>
<evidence type="ECO:0000313" key="5">
    <source>
        <dbReference type="Proteomes" id="UP000284416"/>
    </source>
</evidence>
<dbReference type="GO" id="GO:0016757">
    <property type="term" value="F:glycosyltransferase activity"/>
    <property type="evidence" value="ECO:0007669"/>
    <property type="project" value="UniProtKB-KW"/>
</dbReference>
<evidence type="ECO:0000256" key="1">
    <source>
        <dbReference type="ARBA" id="ARBA00022676"/>
    </source>
</evidence>
<dbReference type="Pfam" id="PF00534">
    <property type="entry name" value="Glycos_transf_1"/>
    <property type="match status" value="1"/>
</dbReference>
<comment type="caution">
    <text evidence="4">The sequence shown here is derived from an EMBL/GenBank/DDBJ whole genome shotgun (WGS) entry which is preliminary data.</text>
</comment>
<reference evidence="4 5" key="1">
    <citation type="journal article" date="2017" name="Int. J. Syst. Evol. Microbiol.">
        <title>Bacillus notoginsengisoli sp. nov., a novel bacterium isolated from the rhizosphere of Panax notoginseng.</title>
        <authorList>
            <person name="Zhang M.Y."/>
            <person name="Cheng J."/>
            <person name="Cai Y."/>
            <person name="Zhang T.Y."/>
            <person name="Wu Y.Y."/>
            <person name="Manikprabhu D."/>
            <person name="Li W.J."/>
            <person name="Zhang Y.X."/>
        </authorList>
    </citation>
    <scope>NUCLEOTIDE SEQUENCE [LARGE SCALE GENOMIC DNA]</scope>
    <source>
        <strain evidence="4 5">JCM 30743</strain>
    </source>
</reference>
<evidence type="ECO:0000313" key="4">
    <source>
        <dbReference type="EMBL" id="RHW32108.1"/>
    </source>
</evidence>
<name>A0A417YGZ7_9BACI</name>
<dbReference type="PANTHER" id="PTHR12526">
    <property type="entry name" value="GLYCOSYLTRANSFERASE"/>
    <property type="match status" value="1"/>
</dbReference>
<dbReference type="AlphaFoldDB" id="A0A417YGZ7"/>
<dbReference type="SUPFAM" id="SSF53756">
    <property type="entry name" value="UDP-Glycosyltransferase/glycogen phosphorylase"/>
    <property type="match status" value="1"/>
</dbReference>
<dbReference type="PANTHER" id="PTHR12526:SF629">
    <property type="entry name" value="TEICHURONIC ACID BIOSYNTHESIS GLYCOSYLTRANSFERASE TUAH-RELATED"/>
    <property type="match status" value="1"/>
</dbReference>
<gene>
    <name evidence="4" type="ORF">D1B31_21440</name>
</gene>
<dbReference type="OrthoDB" id="9806653at2"/>
<evidence type="ECO:0000256" key="2">
    <source>
        <dbReference type="ARBA" id="ARBA00022679"/>
    </source>
</evidence>
<feature type="domain" description="Glycosyl transferase family 1" evidence="3">
    <location>
        <begin position="242"/>
        <end position="403"/>
    </location>
</feature>
<keyword evidence="1" id="KW-0328">Glycosyltransferase</keyword>
<organism evidence="4 5">
    <name type="scientific">Neobacillus notoginsengisoli</name>
    <dbReference type="NCBI Taxonomy" id="1578198"/>
    <lineage>
        <taxon>Bacteria</taxon>
        <taxon>Bacillati</taxon>
        <taxon>Bacillota</taxon>
        <taxon>Bacilli</taxon>
        <taxon>Bacillales</taxon>
        <taxon>Bacillaceae</taxon>
        <taxon>Neobacillus</taxon>
    </lineage>
</organism>
<dbReference type="Proteomes" id="UP000284416">
    <property type="component" value="Unassembled WGS sequence"/>
</dbReference>
<dbReference type="RefSeq" id="WP_118924316.1">
    <property type="nucleotide sequence ID" value="NZ_QWEG01000020.1"/>
</dbReference>
<dbReference type="Gene3D" id="3.40.50.2000">
    <property type="entry name" value="Glycogen Phosphorylase B"/>
    <property type="match status" value="2"/>
</dbReference>
<dbReference type="EMBL" id="QWEG01000020">
    <property type="protein sequence ID" value="RHW32108.1"/>
    <property type="molecule type" value="Genomic_DNA"/>
</dbReference>